<reference evidence="1" key="1">
    <citation type="journal article" date="2023" name="Mol. Phylogenet. Evol.">
        <title>Genome-scale phylogeny and comparative genomics of the fungal order Sordariales.</title>
        <authorList>
            <person name="Hensen N."/>
            <person name="Bonometti L."/>
            <person name="Westerberg I."/>
            <person name="Brannstrom I.O."/>
            <person name="Guillou S."/>
            <person name="Cros-Aarteil S."/>
            <person name="Calhoun S."/>
            <person name="Haridas S."/>
            <person name="Kuo A."/>
            <person name="Mondo S."/>
            <person name="Pangilinan J."/>
            <person name="Riley R."/>
            <person name="LaButti K."/>
            <person name="Andreopoulos B."/>
            <person name="Lipzen A."/>
            <person name="Chen C."/>
            <person name="Yan M."/>
            <person name="Daum C."/>
            <person name="Ng V."/>
            <person name="Clum A."/>
            <person name="Steindorff A."/>
            <person name="Ohm R.A."/>
            <person name="Martin F."/>
            <person name="Silar P."/>
            <person name="Natvig D.O."/>
            <person name="Lalanne C."/>
            <person name="Gautier V."/>
            <person name="Ament-Velasquez S.L."/>
            <person name="Kruys A."/>
            <person name="Hutchinson M.I."/>
            <person name="Powell A.J."/>
            <person name="Barry K."/>
            <person name="Miller A.N."/>
            <person name="Grigoriev I.V."/>
            <person name="Debuchy R."/>
            <person name="Gladieux P."/>
            <person name="Hiltunen Thoren M."/>
            <person name="Johannesson H."/>
        </authorList>
    </citation>
    <scope>NUCLEOTIDE SEQUENCE</scope>
    <source>
        <strain evidence="1">FGSC 1904</strain>
    </source>
</reference>
<comment type="caution">
    <text evidence="1">The sequence shown here is derived from an EMBL/GenBank/DDBJ whole genome shotgun (WGS) entry which is preliminary data.</text>
</comment>
<accession>A0AAE0PJR9</accession>
<evidence type="ECO:0000313" key="1">
    <source>
        <dbReference type="EMBL" id="KAK3401099.1"/>
    </source>
</evidence>
<evidence type="ECO:0000313" key="2">
    <source>
        <dbReference type="Proteomes" id="UP001281003"/>
    </source>
</evidence>
<dbReference type="EMBL" id="JAUTDP010000003">
    <property type="protein sequence ID" value="KAK3401099.1"/>
    <property type="molecule type" value="Genomic_DNA"/>
</dbReference>
<proteinExistence type="predicted"/>
<sequence>MSRLLLLPLELRLEIYRHTWAVDRPTFEEFNKEGGNLDQYSKEYFRPQLGQLHALLSVCGQMRDEVLREYFDRTQVYLGYYTYAGWEEFKDWRSRNASRAETCIRSSPLFASHAKHISIAWEPGQMSYEPHHKKNLLESLNCMSRVKQLKTLGLVLLDVEQLDQRDLHTHVEALLNSAGIDKVSLRSGAKLHNLEKIVLKCYCYDRSVKLDAILGQRKCRLQYVQDFLTDGSIQEVSQKQEPVSYVFDQHIGNHSLISPYPLSFSI</sequence>
<name>A0AAE0PJR9_SORBR</name>
<reference evidence="1" key="2">
    <citation type="submission" date="2023-07" db="EMBL/GenBank/DDBJ databases">
        <authorList>
            <consortium name="Lawrence Berkeley National Laboratory"/>
            <person name="Haridas S."/>
            <person name="Hensen N."/>
            <person name="Bonometti L."/>
            <person name="Westerberg I."/>
            <person name="Brannstrom I.O."/>
            <person name="Guillou S."/>
            <person name="Cros-Aarteil S."/>
            <person name="Calhoun S."/>
            <person name="Kuo A."/>
            <person name="Mondo S."/>
            <person name="Pangilinan J."/>
            <person name="Riley R."/>
            <person name="LaButti K."/>
            <person name="Andreopoulos B."/>
            <person name="Lipzen A."/>
            <person name="Chen C."/>
            <person name="Yanf M."/>
            <person name="Daum C."/>
            <person name="Ng V."/>
            <person name="Clum A."/>
            <person name="Steindorff A."/>
            <person name="Ohm R."/>
            <person name="Martin F."/>
            <person name="Silar P."/>
            <person name="Natvig D."/>
            <person name="Lalanne C."/>
            <person name="Gautier V."/>
            <person name="Ament-velasquez S.L."/>
            <person name="Kruys A."/>
            <person name="Hutchinson M.I."/>
            <person name="Powell A.J."/>
            <person name="Barry K."/>
            <person name="Miller A.N."/>
            <person name="Grigoriev I.V."/>
            <person name="Debuchy R."/>
            <person name="Gladieux P."/>
            <person name="Thoren M.H."/>
            <person name="Johannesson H."/>
        </authorList>
    </citation>
    <scope>NUCLEOTIDE SEQUENCE</scope>
    <source>
        <strain evidence="1">FGSC 1904</strain>
    </source>
</reference>
<organism evidence="1 2">
    <name type="scientific">Sordaria brevicollis</name>
    <dbReference type="NCBI Taxonomy" id="83679"/>
    <lineage>
        <taxon>Eukaryota</taxon>
        <taxon>Fungi</taxon>
        <taxon>Dikarya</taxon>
        <taxon>Ascomycota</taxon>
        <taxon>Pezizomycotina</taxon>
        <taxon>Sordariomycetes</taxon>
        <taxon>Sordariomycetidae</taxon>
        <taxon>Sordariales</taxon>
        <taxon>Sordariaceae</taxon>
        <taxon>Sordaria</taxon>
    </lineage>
</organism>
<keyword evidence="2" id="KW-1185">Reference proteome</keyword>
<gene>
    <name evidence="1" type="ORF">B0T20DRAFT_347530</name>
</gene>
<dbReference type="Proteomes" id="UP001281003">
    <property type="component" value="Unassembled WGS sequence"/>
</dbReference>
<dbReference type="AlphaFoldDB" id="A0AAE0PJR9"/>
<protein>
    <submittedName>
        <fullName evidence="1">Uncharacterized protein</fullName>
    </submittedName>
</protein>